<accession>A0A1X7AKX4</accession>
<gene>
    <name evidence="2" type="ORF">EHSB41UT_02519</name>
</gene>
<dbReference type="RefSeq" id="WP_133060500.1">
    <property type="nucleotide sequence ID" value="NZ_CBCSCN010000003.1"/>
</dbReference>
<organism evidence="2 3">
    <name type="scientific">Parendozoicomonas haliclonae</name>
    <dbReference type="NCBI Taxonomy" id="1960125"/>
    <lineage>
        <taxon>Bacteria</taxon>
        <taxon>Pseudomonadati</taxon>
        <taxon>Pseudomonadota</taxon>
        <taxon>Gammaproteobacteria</taxon>
        <taxon>Oceanospirillales</taxon>
        <taxon>Endozoicomonadaceae</taxon>
        <taxon>Parendozoicomonas</taxon>
    </lineage>
</organism>
<reference evidence="2 3" key="1">
    <citation type="submission" date="2017-03" db="EMBL/GenBank/DDBJ databases">
        <authorList>
            <person name="Afonso C.L."/>
            <person name="Miller P.J."/>
            <person name="Scott M.A."/>
            <person name="Spackman E."/>
            <person name="Goraichik I."/>
            <person name="Dimitrov K.M."/>
            <person name="Suarez D.L."/>
            <person name="Swayne D.E."/>
        </authorList>
    </citation>
    <scope>NUCLEOTIDE SEQUENCE [LARGE SCALE GENOMIC DNA]</scope>
    <source>
        <strain evidence="2">SB41UT1</strain>
    </source>
</reference>
<proteinExistence type="predicted"/>
<protein>
    <submittedName>
        <fullName evidence="2">Uncharacterized protein</fullName>
    </submittedName>
</protein>
<evidence type="ECO:0000313" key="2">
    <source>
        <dbReference type="EMBL" id="SMA47712.1"/>
    </source>
</evidence>
<feature type="region of interest" description="Disordered" evidence="1">
    <location>
        <begin position="1"/>
        <end position="42"/>
    </location>
</feature>
<dbReference type="Proteomes" id="UP000196573">
    <property type="component" value="Unassembled WGS sequence"/>
</dbReference>
<evidence type="ECO:0000313" key="3">
    <source>
        <dbReference type="Proteomes" id="UP000196573"/>
    </source>
</evidence>
<feature type="compositionally biased region" description="Basic and acidic residues" evidence="1">
    <location>
        <begin position="30"/>
        <end position="39"/>
    </location>
</feature>
<sequence length="220" mass="24965">MKAAGSTPPRSAENSPNPPIRRKRSSLSDSLHETRDSRRCSLTASQKVSHELMTFMNVDHKTQLYVPIHERSVVSEKQSRVSFQYSSDIPCKDRMVCDFYSVPATKASQTALNTMELDMSYFHSFSLRDQGCRVFTNDRNITPAVQCYRYSSSIVPPLKSPIVIMTLGELLQPNGRLYPMGIQDEGQFSEITVTLSHQHIYQGQRFIPEYEQTSESTAES</sequence>
<evidence type="ECO:0000256" key="1">
    <source>
        <dbReference type="SAM" id="MobiDB-lite"/>
    </source>
</evidence>
<dbReference type="AlphaFoldDB" id="A0A1X7AKX4"/>
<name>A0A1X7AKX4_9GAMM</name>
<keyword evidence="3" id="KW-1185">Reference proteome</keyword>
<dbReference type="EMBL" id="FWPT01000005">
    <property type="protein sequence ID" value="SMA47712.1"/>
    <property type="molecule type" value="Genomic_DNA"/>
</dbReference>